<dbReference type="Proteomes" id="UP000187203">
    <property type="component" value="Unassembled WGS sequence"/>
</dbReference>
<reference evidence="2" key="1">
    <citation type="submission" date="2013-09" db="EMBL/GenBank/DDBJ databases">
        <title>Corchorus olitorius genome sequencing.</title>
        <authorList>
            <person name="Alam M."/>
            <person name="Haque M.S."/>
            <person name="Islam M.S."/>
            <person name="Emdad E.M."/>
            <person name="Islam M.M."/>
            <person name="Ahmed B."/>
            <person name="Halim A."/>
            <person name="Hossen Q.M.M."/>
            <person name="Hossain M.Z."/>
            <person name="Ahmed R."/>
            <person name="Khan M.M."/>
            <person name="Islam R."/>
            <person name="Rashid M.M."/>
            <person name="Khan S.A."/>
            <person name="Rahman M.S."/>
            <person name="Alam M."/>
            <person name="Yahiya A.S."/>
            <person name="Khan M.S."/>
            <person name="Azam M.S."/>
            <person name="Haque T."/>
            <person name="Lashkar M.Z.H."/>
            <person name="Akhand A.I."/>
            <person name="Morshed G."/>
            <person name="Roy S."/>
            <person name="Uddin K.S."/>
            <person name="Rabeya T."/>
            <person name="Hossain A.S."/>
            <person name="Chowdhury A."/>
            <person name="Snigdha A.R."/>
            <person name="Mortoza M.S."/>
            <person name="Matin S.A."/>
            <person name="Hoque S.M.E."/>
            <person name="Islam M.K."/>
            <person name="Roy D.K."/>
            <person name="Haider R."/>
            <person name="Moosa M.M."/>
            <person name="Elias S.M."/>
            <person name="Hasan A.M."/>
            <person name="Jahan S."/>
            <person name="Shafiuddin M."/>
            <person name="Mahmood N."/>
            <person name="Shommy N.S."/>
        </authorList>
    </citation>
    <scope>NUCLEOTIDE SEQUENCE [LARGE SCALE GENOMIC DNA]</scope>
    <source>
        <strain evidence="2">cv. O-4</strain>
    </source>
</reference>
<organism evidence="1 2">
    <name type="scientific">Corchorus olitorius</name>
    <dbReference type="NCBI Taxonomy" id="93759"/>
    <lineage>
        <taxon>Eukaryota</taxon>
        <taxon>Viridiplantae</taxon>
        <taxon>Streptophyta</taxon>
        <taxon>Embryophyta</taxon>
        <taxon>Tracheophyta</taxon>
        <taxon>Spermatophyta</taxon>
        <taxon>Magnoliopsida</taxon>
        <taxon>eudicotyledons</taxon>
        <taxon>Gunneridae</taxon>
        <taxon>Pentapetalae</taxon>
        <taxon>rosids</taxon>
        <taxon>malvids</taxon>
        <taxon>Malvales</taxon>
        <taxon>Malvaceae</taxon>
        <taxon>Grewioideae</taxon>
        <taxon>Apeibeae</taxon>
        <taxon>Corchorus</taxon>
    </lineage>
</organism>
<dbReference type="AlphaFoldDB" id="A0A1R3GT77"/>
<evidence type="ECO:0000313" key="1">
    <source>
        <dbReference type="EMBL" id="OMO61259.1"/>
    </source>
</evidence>
<gene>
    <name evidence="1" type="ORF">COLO4_33494</name>
</gene>
<name>A0A1R3GT77_9ROSI</name>
<evidence type="ECO:0000313" key="2">
    <source>
        <dbReference type="Proteomes" id="UP000187203"/>
    </source>
</evidence>
<accession>A0A1R3GT77</accession>
<comment type="caution">
    <text evidence="1">The sequence shown here is derived from an EMBL/GenBank/DDBJ whole genome shotgun (WGS) entry which is preliminary data.</text>
</comment>
<dbReference type="EMBL" id="AWUE01021720">
    <property type="protein sequence ID" value="OMO61259.1"/>
    <property type="molecule type" value="Genomic_DNA"/>
</dbReference>
<sequence>MTMKVSRNVGLASFVLDPTLQSGGSSHRSPLISNYVALHGLFAKPIESSIDLSFPDPKIENGLEPKLKLQFPGDGYPDCALNRSRPLSVSNLPQGPKAVKWPLYEVMKERLCREKGVEDENDDLAFLEHFLMFNILLASMKTGLP</sequence>
<proteinExistence type="predicted"/>
<keyword evidence="2" id="KW-1185">Reference proteome</keyword>
<protein>
    <submittedName>
        <fullName evidence="1">Uncharacterized protein</fullName>
    </submittedName>
</protein>